<accession>X1JPT8</accession>
<name>X1JPT8_9ZZZZ</name>
<organism evidence="1">
    <name type="scientific">marine sediment metagenome</name>
    <dbReference type="NCBI Taxonomy" id="412755"/>
    <lineage>
        <taxon>unclassified sequences</taxon>
        <taxon>metagenomes</taxon>
        <taxon>ecological metagenomes</taxon>
    </lineage>
</organism>
<comment type="caution">
    <text evidence="1">The sequence shown here is derived from an EMBL/GenBank/DDBJ whole genome shotgun (WGS) entry which is preliminary data.</text>
</comment>
<reference evidence="1" key="1">
    <citation type="journal article" date="2014" name="Front. Microbiol.">
        <title>High frequency of phylogenetically diverse reductive dehalogenase-homologous genes in deep subseafloor sedimentary metagenomes.</title>
        <authorList>
            <person name="Kawai M."/>
            <person name="Futagami T."/>
            <person name="Toyoda A."/>
            <person name="Takaki Y."/>
            <person name="Nishi S."/>
            <person name="Hori S."/>
            <person name="Arai W."/>
            <person name="Tsubouchi T."/>
            <person name="Morono Y."/>
            <person name="Uchiyama I."/>
            <person name="Ito T."/>
            <person name="Fujiyama A."/>
            <person name="Inagaki F."/>
            <person name="Takami H."/>
        </authorList>
    </citation>
    <scope>NUCLEOTIDE SEQUENCE</scope>
    <source>
        <strain evidence="1">Expedition CK06-06</strain>
    </source>
</reference>
<proteinExistence type="predicted"/>
<dbReference type="AlphaFoldDB" id="X1JPT8"/>
<dbReference type="EMBL" id="BARU01036729">
    <property type="protein sequence ID" value="GAH80294.1"/>
    <property type="molecule type" value="Genomic_DNA"/>
</dbReference>
<dbReference type="PROSITE" id="PS51257">
    <property type="entry name" value="PROKAR_LIPOPROTEIN"/>
    <property type="match status" value="1"/>
</dbReference>
<protein>
    <submittedName>
        <fullName evidence="1">Uncharacterized protein</fullName>
    </submittedName>
</protein>
<sequence length="146" mass="16246">MKSVKKVVKIWWLFVVVSVVVLLSVISCTEQQMQQVDEIADVVQDVTEGGEAVLESPAGDLISDNLRSILETVGFVAMSLILGWREWRGKQANTAVKEIVTGIEVSKEHLCDKCKLVIKTNQKTTQKSLATVKKVVEIKYNNNMKA</sequence>
<evidence type="ECO:0000313" key="1">
    <source>
        <dbReference type="EMBL" id="GAH80294.1"/>
    </source>
</evidence>
<gene>
    <name evidence="1" type="ORF">S03H2_57306</name>
</gene>